<evidence type="ECO:0000256" key="1">
    <source>
        <dbReference type="ARBA" id="ARBA00001947"/>
    </source>
</evidence>
<dbReference type="GO" id="GO:0008270">
    <property type="term" value="F:zinc ion binding"/>
    <property type="evidence" value="ECO:0007669"/>
    <property type="project" value="InterPro"/>
</dbReference>
<gene>
    <name evidence="7" type="ORF">G7Y82_01135</name>
</gene>
<evidence type="ECO:0000256" key="2">
    <source>
        <dbReference type="ARBA" id="ARBA00007581"/>
    </source>
</evidence>
<dbReference type="AlphaFoldDB" id="A0A970B7Z1"/>
<sequence>MSRTPVFFISHGAPTWAIEPGQLGPQIEKLGRELDGVRAVLVVSPHWQTPDLRVMAAAQPETIHDFGGFPDALYRLQYTAPGAPELAQTVAQRLTDAGFPVSIDAQRGRDHGAWVPMMYLLPEARLPVFQVSMPRQLDTRSAYALGRALSSLRDEGVLIVASGSMTHNLYEFRGNPQPAPYVLDFVRWVREAVTARDDASLADYRQLAPQAERAHPTEEHFLPLLVAAGAAAANDVVQPVDGGVTYGILSMDSYVWRPAA</sequence>
<protein>
    <submittedName>
        <fullName evidence="7">Dioxygenase</fullName>
    </submittedName>
</protein>
<comment type="caution">
    <text evidence="7">The sequence shown here is derived from an EMBL/GenBank/DDBJ whole genome shotgun (WGS) entry which is preliminary data.</text>
</comment>
<dbReference type="RefSeq" id="WP_168146159.1">
    <property type="nucleotide sequence ID" value="NZ_JAAVXB010000001.1"/>
</dbReference>
<dbReference type="PANTHER" id="PTHR30096">
    <property type="entry name" value="4,5-DOPA DIOXYGENASE EXTRADIOL-LIKE PROTEIN"/>
    <property type="match status" value="1"/>
</dbReference>
<dbReference type="GO" id="GO:0008198">
    <property type="term" value="F:ferrous iron binding"/>
    <property type="evidence" value="ECO:0007669"/>
    <property type="project" value="InterPro"/>
</dbReference>
<reference evidence="7" key="1">
    <citation type="submission" date="2020-03" db="EMBL/GenBank/DDBJ databases">
        <title>Solimonas marina sp. nov., isolated from deep seawater of the Pacific Ocean.</title>
        <authorList>
            <person name="Liu X."/>
            <person name="Lai Q."/>
            <person name="Sun F."/>
            <person name="Gai Y."/>
            <person name="Li G."/>
            <person name="Shao Z."/>
        </authorList>
    </citation>
    <scope>NUCLEOTIDE SEQUENCE</scope>
    <source>
        <strain evidence="7">C16B3</strain>
    </source>
</reference>
<keyword evidence="7" id="KW-0223">Dioxygenase</keyword>
<proteinExistence type="inferred from homology"/>
<evidence type="ECO:0000256" key="3">
    <source>
        <dbReference type="ARBA" id="ARBA00022723"/>
    </source>
</evidence>
<evidence type="ECO:0000313" key="7">
    <source>
        <dbReference type="EMBL" id="NKF20901.1"/>
    </source>
</evidence>
<comment type="similarity">
    <text evidence="2">Belongs to the DODA-type extradiol aromatic ring-opening dioxygenase family.</text>
</comment>
<keyword evidence="4" id="KW-0862">Zinc</keyword>
<evidence type="ECO:0000256" key="5">
    <source>
        <dbReference type="ARBA" id="ARBA00023002"/>
    </source>
</evidence>
<comment type="cofactor">
    <cofactor evidence="1">
        <name>Zn(2+)</name>
        <dbReference type="ChEBI" id="CHEBI:29105"/>
    </cofactor>
</comment>
<feature type="domain" description="Extradiol ring-cleavage dioxygenase class III enzyme subunit B" evidence="6">
    <location>
        <begin position="32"/>
        <end position="233"/>
    </location>
</feature>
<dbReference type="CDD" id="cd07363">
    <property type="entry name" value="45_DOPA_Dioxygenase"/>
    <property type="match status" value="1"/>
</dbReference>
<organism evidence="7 8">
    <name type="scientific">Solimonas marina</name>
    <dbReference type="NCBI Taxonomy" id="2714601"/>
    <lineage>
        <taxon>Bacteria</taxon>
        <taxon>Pseudomonadati</taxon>
        <taxon>Pseudomonadota</taxon>
        <taxon>Gammaproteobacteria</taxon>
        <taxon>Nevskiales</taxon>
        <taxon>Nevskiaceae</taxon>
        <taxon>Solimonas</taxon>
    </lineage>
</organism>
<dbReference type="Pfam" id="PF02900">
    <property type="entry name" value="LigB"/>
    <property type="match status" value="1"/>
</dbReference>
<dbReference type="Proteomes" id="UP000653472">
    <property type="component" value="Unassembled WGS sequence"/>
</dbReference>
<keyword evidence="3" id="KW-0479">Metal-binding</keyword>
<name>A0A970B7Z1_9GAMM</name>
<evidence type="ECO:0000313" key="8">
    <source>
        <dbReference type="Proteomes" id="UP000653472"/>
    </source>
</evidence>
<dbReference type="PIRSF" id="PIRSF006157">
    <property type="entry name" value="Doxgns_DODA"/>
    <property type="match status" value="1"/>
</dbReference>
<dbReference type="PANTHER" id="PTHR30096:SF0">
    <property type="entry name" value="4,5-DOPA DIOXYGENASE EXTRADIOL-LIKE PROTEIN"/>
    <property type="match status" value="1"/>
</dbReference>
<dbReference type="InterPro" id="IPR004183">
    <property type="entry name" value="Xdiol_dOase_suB"/>
</dbReference>
<keyword evidence="5" id="KW-0560">Oxidoreductase</keyword>
<evidence type="ECO:0000259" key="6">
    <source>
        <dbReference type="Pfam" id="PF02900"/>
    </source>
</evidence>
<dbReference type="GO" id="GO:0016702">
    <property type="term" value="F:oxidoreductase activity, acting on single donors with incorporation of molecular oxygen, incorporation of two atoms of oxygen"/>
    <property type="evidence" value="ECO:0007669"/>
    <property type="project" value="UniProtKB-ARBA"/>
</dbReference>
<evidence type="ECO:0000256" key="4">
    <source>
        <dbReference type="ARBA" id="ARBA00022833"/>
    </source>
</evidence>
<dbReference type="EMBL" id="JAAVXB010000001">
    <property type="protein sequence ID" value="NKF20901.1"/>
    <property type="molecule type" value="Genomic_DNA"/>
</dbReference>
<dbReference type="InterPro" id="IPR014436">
    <property type="entry name" value="Extradiol_dOase_DODA"/>
</dbReference>
<accession>A0A970B7Z1</accession>
<keyword evidence="8" id="KW-1185">Reference proteome</keyword>
<dbReference type="SUPFAM" id="SSF53213">
    <property type="entry name" value="LigB-like"/>
    <property type="match status" value="1"/>
</dbReference>
<dbReference type="Gene3D" id="3.40.830.10">
    <property type="entry name" value="LigB-like"/>
    <property type="match status" value="1"/>
</dbReference>